<keyword evidence="2" id="KW-1185">Reference proteome</keyword>
<reference evidence="1 2" key="1">
    <citation type="journal article" date="2017" name="Int. J. Syst. Evol. Microbiol.">
        <title>Roseitalea porphyridii gen. nov., sp. nov., isolated from a red alga, and reclassification of Hoeflea suaedae Chung et al. 2013 as Pseudohoeflea suaedae gen. nov., comb. nov.</title>
        <authorList>
            <person name="Hyeon J.W."/>
            <person name="Jeong S.E."/>
            <person name="Baek K."/>
            <person name="Jeon C.O."/>
        </authorList>
    </citation>
    <scope>NUCLEOTIDE SEQUENCE [LARGE SCALE GENOMIC DNA]</scope>
    <source>
        <strain evidence="1 2">MA7-20</strain>
    </source>
</reference>
<organism evidence="1 2">
    <name type="scientific">Roseitalea porphyridii</name>
    <dbReference type="NCBI Taxonomy" id="1852022"/>
    <lineage>
        <taxon>Bacteria</taxon>
        <taxon>Pseudomonadati</taxon>
        <taxon>Pseudomonadota</taxon>
        <taxon>Alphaproteobacteria</taxon>
        <taxon>Hyphomicrobiales</taxon>
        <taxon>Ahrensiaceae</taxon>
        <taxon>Roseitalea</taxon>
    </lineage>
</organism>
<dbReference type="GeneID" id="90767197"/>
<name>A0A4P6UZN1_9HYPH</name>
<dbReference type="OrthoDB" id="9862974at2"/>
<dbReference type="AlphaFoldDB" id="A0A4P6UZN1"/>
<evidence type="ECO:0000313" key="2">
    <source>
        <dbReference type="Proteomes" id="UP000293719"/>
    </source>
</evidence>
<protein>
    <submittedName>
        <fullName evidence="1">Uncharacterized protein</fullName>
    </submittedName>
</protein>
<dbReference type="RefSeq" id="WP_131616203.1">
    <property type="nucleotide sequence ID" value="NZ_CP036532.1"/>
</dbReference>
<gene>
    <name evidence="1" type="ORF">E0E05_07805</name>
</gene>
<dbReference type="EMBL" id="CP036532">
    <property type="protein sequence ID" value="QBK30512.1"/>
    <property type="molecule type" value="Genomic_DNA"/>
</dbReference>
<dbReference type="KEGG" id="rpod:E0E05_07805"/>
<evidence type="ECO:0000313" key="1">
    <source>
        <dbReference type="EMBL" id="QBK30512.1"/>
    </source>
</evidence>
<sequence length="140" mass="14635">MNPVGTIGTALGVALVAMGGAYVGTFSDGLFGGDGAPAPVVNLSRVVPLPAVSVPIYQQGARIGYCVIKARAELPNSYSDEQFQLAVSNVADRMIRALSVSAEDEDAEALCLRQKGGLAGEHEIAEAEYFRTVRDVPGRP</sequence>
<dbReference type="Proteomes" id="UP000293719">
    <property type="component" value="Chromosome"/>
</dbReference>
<proteinExistence type="predicted"/>
<accession>A0A4P6UZN1</accession>